<dbReference type="Proteomes" id="UP000324222">
    <property type="component" value="Unassembled WGS sequence"/>
</dbReference>
<reference evidence="1 2" key="1">
    <citation type="submission" date="2019-05" db="EMBL/GenBank/DDBJ databases">
        <title>Another draft genome of Portunus trituberculatus and its Hox gene families provides insights of decapod evolution.</title>
        <authorList>
            <person name="Jeong J.-H."/>
            <person name="Song I."/>
            <person name="Kim S."/>
            <person name="Choi T."/>
            <person name="Kim D."/>
            <person name="Ryu S."/>
            <person name="Kim W."/>
        </authorList>
    </citation>
    <scope>NUCLEOTIDE SEQUENCE [LARGE SCALE GENOMIC DNA]</scope>
    <source>
        <tissue evidence="1">Muscle</tissue>
    </source>
</reference>
<dbReference type="EMBL" id="VSRR010012278">
    <property type="protein sequence ID" value="MPC54334.1"/>
    <property type="molecule type" value="Genomic_DNA"/>
</dbReference>
<proteinExistence type="predicted"/>
<comment type="caution">
    <text evidence="1">The sequence shown here is derived from an EMBL/GenBank/DDBJ whole genome shotgun (WGS) entry which is preliminary data.</text>
</comment>
<protein>
    <submittedName>
        <fullName evidence="1">Uncharacterized protein</fullName>
    </submittedName>
</protein>
<accession>A0A5B7GCS5</accession>
<sequence>MKGLMYKCVPVLKGLIYKICIVTSSSGQPTLPGDTNTRHFPHKFSFTILLSGKKK</sequence>
<keyword evidence="2" id="KW-1185">Reference proteome</keyword>
<organism evidence="1 2">
    <name type="scientific">Portunus trituberculatus</name>
    <name type="common">Swimming crab</name>
    <name type="synonym">Neptunus trituberculatus</name>
    <dbReference type="NCBI Taxonomy" id="210409"/>
    <lineage>
        <taxon>Eukaryota</taxon>
        <taxon>Metazoa</taxon>
        <taxon>Ecdysozoa</taxon>
        <taxon>Arthropoda</taxon>
        <taxon>Crustacea</taxon>
        <taxon>Multicrustacea</taxon>
        <taxon>Malacostraca</taxon>
        <taxon>Eumalacostraca</taxon>
        <taxon>Eucarida</taxon>
        <taxon>Decapoda</taxon>
        <taxon>Pleocyemata</taxon>
        <taxon>Brachyura</taxon>
        <taxon>Eubrachyura</taxon>
        <taxon>Portunoidea</taxon>
        <taxon>Portunidae</taxon>
        <taxon>Portuninae</taxon>
        <taxon>Portunus</taxon>
    </lineage>
</organism>
<evidence type="ECO:0000313" key="2">
    <source>
        <dbReference type="Proteomes" id="UP000324222"/>
    </source>
</evidence>
<name>A0A5B7GCS5_PORTR</name>
<gene>
    <name evidence="1" type="ORF">E2C01_048244</name>
</gene>
<evidence type="ECO:0000313" key="1">
    <source>
        <dbReference type="EMBL" id="MPC54334.1"/>
    </source>
</evidence>
<dbReference type="AlphaFoldDB" id="A0A5B7GCS5"/>